<proteinExistence type="predicted"/>
<evidence type="ECO:0000313" key="3">
    <source>
        <dbReference type="Proteomes" id="UP001193389"/>
    </source>
</evidence>
<name>A0A5K7SA19_9BACT</name>
<dbReference type="Pfam" id="PF05036">
    <property type="entry name" value="SPOR"/>
    <property type="match status" value="1"/>
</dbReference>
<dbReference type="EMBL" id="AP018694">
    <property type="protein sequence ID" value="BBE18345.1"/>
    <property type="molecule type" value="Genomic_DNA"/>
</dbReference>
<dbReference type="InterPro" id="IPR007730">
    <property type="entry name" value="SPOR-like_dom"/>
</dbReference>
<evidence type="ECO:0000259" key="1">
    <source>
        <dbReference type="PROSITE" id="PS51724"/>
    </source>
</evidence>
<dbReference type="Proteomes" id="UP001193389">
    <property type="component" value="Chromosome"/>
</dbReference>
<dbReference type="InterPro" id="IPR036680">
    <property type="entry name" value="SPOR-like_sf"/>
</dbReference>
<organism evidence="2 3">
    <name type="scientific">Aquipluma nitroreducens</name>
    <dbReference type="NCBI Taxonomy" id="2010828"/>
    <lineage>
        <taxon>Bacteria</taxon>
        <taxon>Pseudomonadati</taxon>
        <taxon>Bacteroidota</taxon>
        <taxon>Bacteroidia</taxon>
        <taxon>Marinilabiliales</taxon>
        <taxon>Prolixibacteraceae</taxon>
        <taxon>Aquipluma</taxon>
    </lineage>
</organism>
<reference evidence="2" key="1">
    <citation type="journal article" date="2020" name="Int. J. Syst. Evol. Microbiol.">
        <title>Aquipluma nitroreducens gen. nov. sp. nov., a novel facultatively anaerobic bacterium isolated from a freshwater lake.</title>
        <authorList>
            <person name="Watanabe M."/>
            <person name="Kojima H."/>
            <person name="Fukui M."/>
        </authorList>
    </citation>
    <scope>NUCLEOTIDE SEQUENCE</scope>
    <source>
        <strain evidence="2">MeG22</strain>
    </source>
</reference>
<evidence type="ECO:0000313" key="2">
    <source>
        <dbReference type="EMBL" id="BBE18345.1"/>
    </source>
</evidence>
<dbReference type="PROSITE" id="PS51724">
    <property type="entry name" value="SPOR"/>
    <property type="match status" value="1"/>
</dbReference>
<feature type="domain" description="SPOR" evidence="1">
    <location>
        <begin position="8"/>
        <end position="86"/>
    </location>
</feature>
<dbReference type="AlphaFoldDB" id="A0A5K7SA19"/>
<keyword evidence="3" id="KW-1185">Reference proteome</keyword>
<dbReference type="KEGG" id="anf:AQPE_2507"/>
<gene>
    <name evidence="2" type="ORF">AQPE_2507</name>
</gene>
<accession>A0A5K7SA19</accession>
<dbReference type="GO" id="GO:0042834">
    <property type="term" value="F:peptidoglycan binding"/>
    <property type="evidence" value="ECO:0007669"/>
    <property type="project" value="InterPro"/>
</dbReference>
<dbReference type="Gene3D" id="3.30.70.1070">
    <property type="entry name" value="Sporulation related repeat"/>
    <property type="match status" value="1"/>
</dbReference>
<dbReference type="SUPFAM" id="SSF110997">
    <property type="entry name" value="Sporulation related repeat"/>
    <property type="match status" value="1"/>
</dbReference>
<sequence>MTSEDQATYGNKKYNVIVGSFSSNENAGKFKQELIQQGFKPYILHSETGYYRLCVDSFNDEAAARSRVQNIRTQYPKYADSWLLIKK</sequence>
<protein>
    <recommendedName>
        <fullName evidence="1">SPOR domain-containing protein</fullName>
    </recommendedName>
</protein>